<dbReference type="Gene3D" id="1.10.8.60">
    <property type="match status" value="1"/>
</dbReference>
<dbReference type="Pfam" id="PF00308">
    <property type="entry name" value="Bac_DnaA"/>
    <property type="match status" value="1"/>
</dbReference>
<dbReference type="InterPro" id="IPR038454">
    <property type="entry name" value="DnaA_N_sf"/>
</dbReference>
<dbReference type="InterPro" id="IPR013159">
    <property type="entry name" value="DnaA_C"/>
</dbReference>
<dbReference type="InterPro" id="IPR010921">
    <property type="entry name" value="Trp_repressor/repl_initiator"/>
</dbReference>
<dbReference type="GO" id="GO:0006275">
    <property type="term" value="P:regulation of DNA replication"/>
    <property type="evidence" value="ECO:0007669"/>
    <property type="project" value="UniProtKB-UniRule"/>
</dbReference>
<dbReference type="SUPFAM" id="SSF52540">
    <property type="entry name" value="P-loop containing nucleoside triphosphate hydrolases"/>
    <property type="match status" value="1"/>
</dbReference>
<evidence type="ECO:0000256" key="8">
    <source>
        <dbReference type="HAMAP-Rule" id="MF_00377"/>
    </source>
</evidence>
<dbReference type="InterPro" id="IPR018312">
    <property type="entry name" value="Chromosome_initiator_DnaA_CS"/>
</dbReference>
<evidence type="ECO:0000259" key="13">
    <source>
        <dbReference type="SMART" id="SM00760"/>
    </source>
</evidence>
<dbReference type="GO" id="GO:0005524">
    <property type="term" value="F:ATP binding"/>
    <property type="evidence" value="ECO:0007669"/>
    <property type="project" value="UniProtKB-UniRule"/>
</dbReference>
<dbReference type="CDD" id="cd00009">
    <property type="entry name" value="AAA"/>
    <property type="match status" value="1"/>
</dbReference>
<dbReference type="SMART" id="SM00760">
    <property type="entry name" value="Bac_DnaA_C"/>
    <property type="match status" value="1"/>
</dbReference>
<dbReference type="AlphaFoldDB" id="A0A6S6TNR0"/>
<keyword evidence="4 8" id="KW-0547">Nucleotide-binding</keyword>
<evidence type="ECO:0000256" key="2">
    <source>
        <dbReference type="ARBA" id="ARBA00022490"/>
    </source>
</evidence>
<dbReference type="Pfam" id="PF11638">
    <property type="entry name" value="DnaA_N"/>
    <property type="match status" value="1"/>
</dbReference>
<dbReference type="SMART" id="SM00382">
    <property type="entry name" value="AAA"/>
    <property type="match status" value="1"/>
</dbReference>
<keyword evidence="6 8" id="KW-0446">Lipid-binding</keyword>
<feature type="binding site" evidence="8">
    <location>
        <position position="160"/>
    </location>
    <ligand>
        <name>ATP</name>
        <dbReference type="ChEBI" id="CHEBI:30616"/>
    </ligand>
</feature>
<dbReference type="EMBL" id="CACVAY010000110">
    <property type="protein sequence ID" value="CAA6822532.1"/>
    <property type="molecule type" value="Genomic_DNA"/>
</dbReference>
<dbReference type="CDD" id="cd06571">
    <property type="entry name" value="Bac_DnaA_C"/>
    <property type="match status" value="1"/>
</dbReference>
<dbReference type="GO" id="GO:0008289">
    <property type="term" value="F:lipid binding"/>
    <property type="evidence" value="ECO:0007669"/>
    <property type="project" value="UniProtKB-KW"/>
</dbReference>
<dbReference type="PROSITE" id="PS01008">
    <property type="entry name" value="DNAA"/>
    <property type="match status" value="1"/>
</dbReference>
<accession>A0A6S6TNR0</accession>
<dbReference type="FunFam" id="3.40.50.300:FF:000668">
    <property type="entry name" value="Chromosomal replication initiator protein DnaA"/>
    <property type="match status" value="1"/>
</dbReference>
<comment type="caution">
    <text evidence="8">Lacks conserved residue(s) required for the propagation of feature annotation.</text>
</comment>
<evidence type="ECO:0000256" key="9">
    <source>
        <dbReference type="NCBIfam" id="TIGR00362"/>
    </source>
</evidence>
<comment type="subunit">
    <text evidence="8">Oligomerizes as a right-handed, spiral filament on DNA at oriC.</text>
</comment>
<gene>
    <name evidence="8" type="primary">dnaA</name>
    <name evidence="14" type="ORF">HELGO_WM6360</name>
</gene>
<dbReference type="Gene3D" id="1.10.1750.10">
    <property type="match status" value="1"/>
</dbReference>
<dbReference type="PRINTS" id="PR00051">
    <property type="entry name" value="DNAA"/>
</dbReference>
<dbReference type="SUPFAM" id="SSF48295">
    <property type="entry name" value="TrpR-like"/>
    <property type="match status" value="1"/>
</dbReference>
<feature type="binding site" evidence="8">
    <location>
        <position position="162"/>
    </location>
    <ligand>
        <name>ATP</name>
        <dbReference type="ChEBI" id="CHEBI:30616"/>
    </ligand>
</feature>
<dbReference type="Pfam" id="PF08299">
    <property type="entry name" value="Bac_DnaA_C"/>
    <property type="match status" value="1"/>
</dbReference>
<dbReference type="GO" id="GO:0005737">
    <property type="term" value="C:cytoplasm"/>
    <property type="evidence" value="ECO:0007669"/>
    <property type="project" value="UniProtKB-SubCell"/>
</dbReference>
<feature type="region of interest" description="Domain I, interacts with DnaA modulators" evidence="8">
    <location>
        <begin position="1"/>
        <end position="91"/>
    </location>
</feature>
<dbReference type="HAMAP" id="MF_00377">
    <property type="entry name" value="DnaA_bact"/>
    <property type="match status" value="1"/>
</dbReference>
<evidence type="ECO:0000259" key="12">
    <source>
        <dbReference type="SMART" id="SM00382"/>
    </source>
</evidence>
<dbReference type="InterPro" id="IPR027417">
    <property type="entry name" value="P-loop_NTPase"/>
</dbReference>
<dbReference type="InterPro" id="IPR024633">
    <property type="entry name" value="DnaA_N_dom"/>
</dbReference>
<keyword evidence="3 8" id="KW-0235">DNA replication</keyword>
<proteinExistence type="inferred from homology"/>
<protein>
    <recommendedName>
        <fullName evidence="8 9">Chromosomal replication initiator protein DnaA</fullName>
    </recommendedName>
</protein>
<feature type="binding site" evidence="8">
    <location>
        <position position="163"/>
    </location>
    <ligand>
        <name>ATP</name>
        <dbReference type="ChEBI" id="CHEBI:30616"/>
    </ligand>
</feature>
<comment type="similarity">
    <text evidence="1 8 11">Belongs to the DnaA family.</text>
</comment>
<reference evidence="14" key="1">
    <citation type="submission" date="2020-01" db="EMBL/GenBank/DDBJ databases">
        <authorList>
            <person name="Meier V. D."/>
            <person name="Meier V D."/>
        </authorList>
    </citation>
    <scope>NUCLEOTIDE SEQUENCE</scope>
    <source>
        <strain evidence="14">HLG_WM_MAG_07</strain>
    </source>
</reference>
<evidence type="ECO:0000256" key="5">
    <source>
        <dbReference type="ARBA" id="ARBA00022840"/>
    </source>
</evidence>
<evidence type="ECO:0000256" key="10">
    <source>
        <dbReference type="RuleBase" id="RU000577"/>
    </source>
</evidence>
<dbReference type="InterPro" id="IPR001957">
    <property type="entry name" value="Chromosome_initiator_DnaA"/>
</dbReference>
<evidence type="ECO:0000256" key="4">
    <source>
        <dbReference type="ARBA" id="ARBA00022741"/>
    </source>
</evidence>
<organism evidence="14">
    <name type="scientific">uncultured Thiotrichaceae bacterium</name>
    <dbReference type="NCBI Taxonomy" id="298394"/>
    <lineage>
        <taxon>Bacteria</taxon>
        <taxon>Pseudomonadati</taxon>
        <taxon>Pseudomonadota</taxon>
        <taxon>Gammaproteobacteria</taxon>
        <taxon>Thiotrichales</taxon>
        <taxon>Thiotrichaceae</taxon>
        <taxon>environmental samples</taxon>
    </lineage>
</organism>
<dbReference type="GO" id="GO:0003688">
    <property type="term" value="F:DNA replication origin binding"/>
    <property type="evidence" value="ECO:0007669"/>
    <property type="project" value="UniProtKB-UniRule"/>
</dbReference>
<dbReference type="FunFam" id="1.10.8.60:FF:000003">
    <property type="entry name" value="Chromosomal replication initiator protein DnaA"/>
    <property type="match status" value="1"/>
</dbReference>
<dbReference type="InterPro" id="IPR013317">
    <property type="entry name" value="DnaA_dom"/>
</dbReference>
<dbReference type="NCBIfam" id="TIGR00362">
    <property type="entry name" value="DnaA"/>
    <property type="match status" value="1"/>
</dbReference>
<dbReference type="InterPro" id="IPR020591">
    <property type="entry name" value="Chromosome_initiator_DnaA-like"/>
</dbReference>
<feature type="domain" description="AAA+ ATPase" evidence="12">
    <location>
        <begin position="149"/>
        <end position="283"/>
    </location>
</feature>
<dbReference type="GO" id="GO:0006270">
    <property type="term" value="P:DNA replication initiation"/>
    <property type="evidence" value="ECO:0007669"/>
    <property type="project" value="UniProtKB-UniRule"/>
</dbReference>
<evidence type="ECO:0000313" key="14">
    <source>
        <dbReference type="EMBL" id="CAA6822532.1"/>
    </source>
</evidence>
<evidence type="ECO:0000256" key="7">
    <source>
        <dbReference type="ARBA" id="ARBA00023125"/>
    </source>
</evidence>
<name>A0A6S6TNR0_9GAMM</name>
<sequence length="455" mass="51425">MVWSECLKRLETRVSDSEISTWLRPLHAQEKETQLSLLAPNSIVLQKVHSSYFSLITEQARHISGKEDYQVFLQIGSDNSVYSNSEHDLDPMPPMSASTPPDPVIQKPAIEKFTNNLNSKMTFDNFVEGKSNSLARAASMQVGDNPGGSYNPIFIYGGVGLGKTHLMHSIGNRILDYNPNATVVYLHSEAFVNDMITAIRTNRIDQFKLYYRSVDALLIDDIQFFAGKGRSMEEFFHTFNALLEGQKQIVLTSDRYPRDVEGLDDRLRSRFTSGLSVAIDSPDLETRVAILRKKAEDSGLLLPNKVAFFIAQRFHSNIRELEGALQKVIATIQLYKSDANIDVDFVQEALKDQLASHEKTVTIDNVKKTVAQYFNIRTSDLESKSRTRSVTRPRQIAMALCKELTQHSLPEIGKQFGNRDHSTVLHACRKIVELRTKDNKIEEDIKILTRTLTAT</sequence>
<dbReference type="PANTHER" id="PTHR30050:SF2">
    <property type="entry name" value="CHROMOSOMAL REPLICATION INITIATOR PROTEIN DNAA"/>
    <property type="match status" value="1"/>
</dbReference>
<dbReference type="PANTHER" id="PTHR30050">
    <property type="entry name" value="CHROMOSOMAL REPLICATION INITIATOR PROTEIN DNAA"/>
    <property type="match status" value="1"/>
</dbReference>
<evidence type="ECO:0000256" key="1">
    <source>
        <dbReference type="ARBA" id="ARBA00006583"/>
    </source>
</evidence>
<feature type="binding site" evidence="8">
    <location>
        <position position="164"/>
    </location>
    <ligand>
        <name>ATP</name>
        <dbReference type="ChEBI" id="CHEBI:30616"/>
    </ligand>
</feature>
<evidence type="ECO:0000256" key="11">
    <source>
        <dbReference type="RuleBase" id="RU004227"/>
    </source>
</evidence>
<feature type="domain" description="Chromosomal replication initiator DnaA C-terminal" evidence="13">
    <location>
        <begin position="362"/>
        <end position="431"/>
    </location>
</feature>
<comment type="domain">
    <text evidence="8">Domain I is involved in oligomerization and binding regulators, domain II is flexibile and of varying length in different bacteria, domain III forms the AAA+ region, while domain IV binds dsDNA.</text>
</comment>
<keyword evidence="5 8" id="KW-0067">ATP-binding</keyword>
<keyword evidence="2 8" id="KW-0963">Cytoplasm</keyword>
<feature type="region of interest" description="Domain IV, binds dsDNA" evidence="8">
    <location>
        <begin position="333"/>
        <end position="455"/>
    </location>
</feature>
<dbReference type="Gene3D" id="3.40.50.300">
    <property type="entry name" value="P-loop containing nucleotide triphosphate hydrolases"/>
    <property type="match status" value="1"/>
</dbReference>
<comment type="subcellular location">
    <subcellularLocation>
        <location evidence="8">Cytoplasm</location>
    </subcellularLocation>
</comment>
<evidence type="ECO:0000256" key="6">
    <source>
        <dbReference type="ARBA" id="ARBA00023121"/>
    </source>
</evidence>
<comment type="function">
    <text evidence="8 10">Plays an essential role in the initiation and regulation of chromosomal replication. ATP-DnaA binds to the origin of replication (oriC) to initiate formation of the DNA replication initiation complex once per cell cycle. Binds the DnaA box (a 9 base pair repeat at the origin) and separates the double-stranded (ds)DNA. Forms a right-handed helical filament on oriC DNA; dsDNA binds to the exterior of the filament while single-stranded (ss)DNA is stabiized in the filament's interior. The ATP-DnaA-oriC complex binds and stabilizes one strand of the AT-rich DNA unwinding element (DUE), permitting loading of DNA polymerase. After initiation quickly degrades to an ADP-DnaA complex that is not apt for DNA replication. Binds acidic phospholipids.</text>
</comment>
<dbReference type="InterPro" id="IPR003593">
    <property type="entry name" value="AAA+_ATPase"/>
</dbReference>
<keyword evidence="7 8" id="KW-0238">DNA-binding</keyword>
<dbReference type="Gene3D" id="3.30.300.180">
    <property type="match status" value="1"/>
</dbReference>
<feature type="region of interest" description="Domain III, AAA+ region" evidence="8">
    <location>
        <begin position="116"/>
        <end position="332"/>
    </location>
</feature>
<dbReference type="GO" id="GO:0005886">
    <property type="term" value="C:plasma membrane"/>
    <property type="evidence" value="ECO:0007669"/>
    <property type="project" value="TreeGrafter"/>
</dbReference>
<evidence type="ECO:0000256" key="3">
    <source>
        <dbReference type="ARBA" id="ARBA00022705"/>
    </source>
</evidence>